<evidence type="ECO:0000256" key="1">
    <source>
        <dbReference type="ARBA" id="ARBA00022559"/>
    </source>
</evidence>
<comment type="catalytic activity">
    <reaction evidence="8 9">
        <text>H2O2 + AH2 = A + 2 H2O</text>
        <dbReference type="Rhea" id="RHEA:30275"/>
        <dbReference type="ChEBI" id="CHEBI:13193"/>
        <dbReference type="ChEBI" id="CHEBI:15377"/>
        <dbReference type="ChEBI" id="CHEBI:16240"/>
        <dbReference type="ChEBI" id="CHEBI:17499"/>
        <dbReference type="EC" id="1.11.1.21"/>
    </reaction>
</comment>
<comment type="caution">
    <text evidence="8">Lacks conserved residue(s) required for the propagation of feature annotation.</text>
</comment>
<dbReference type="NCBIfam" id="TIGR00198">
    <property type="entry name" value="cat_per_HPI"/>
    <property type="match status" value="1"/>
</dbReference>
<dbReference type="STRING" id="1125876.SAMN05443292_0713"/>
<comment type="cofactor">
    <cofactor evidence="8">
        <name>heme b</name>
        <dbReference type="ChEBI" id="CHEBI:60344"/>
    </cofactor>
    <text evidence="8">Binds 1 heme b (iron(II)-protoporphyrin IX) group per dimer.</text>
</comment>
<feature type="binding site" description="axial binding residue" evidence="8">
    <location>
        <position position="322"/>
    </location>
    <ligand>
        <name>heme b</name>
        <dbReference type="ChEBI" id="CHEBI:60344"/>
    </ligand>
    <ligandPart>
        <name>Fe</name>
        <dbReference type="ChEBI" id="CHEBI:18248"/>
    </ligandPart>
</feature>
<dbReference type="NCBIfam" id="NF011635">
    <property type="entry name" value="PRK15061.1"/>
    <property type="match status" value="1"/>
</dbReference>
<evidence type="ECO:0000256" key="7">
    <source>
        <dbReference type="ARBA" id="ARBA00049145"/>
    </source>
</evidence>
<dbReference type="PRINTS" id="PR00458">
    <property type="entry name" value="PEROXIDASE"/>
</dbReference>
<evidence type="ECO:0000256" key="8">
    <source>
        <dbReference type="HAMAP-Rule" id="MF_01961"/>
    </source>
</evidence>
<feature type="active site" description="Proton acceptor" evidence="8">
    <location>
        <position position="133"/>
    </location>
</feature>
<dbReference type="Gene3D" id="1.10.420.10">
    <property type="entry name" value="Peroxidase, domain 2"/>
    <property type="match status" value="2"/>
</dbReference>
<dbReference type="EC" id="1.11.1.21" evidence="8 9"/>
<feature type="site" description="Transition state stabilizer" evidence="8">
    <location>
        <position position="129"/>
    </location>
</feature>
<gene>
    <name evidence="8" type="primary">katG</name>
    <name evidence="11" type="ORF">SAMN05443292_0713</name>
</gene>
<comment type="catalytic activity">
    <reaction evidence="7 8 9">
        <text>2 H2O2 = O2 + 2 H2O</text>
        <dbReference type="Rhea" id="RHEA:20309"/>
        <dbReference type="ChEBI" id="CHEBI:15377"/>
        <dbReference type="ChEBI" id="CHEBI:15379"/>
        <dbReference type="ChEBI" id="CHEBI:16240"/>
        <dbReference type="EC" id="1.11.1.21"/>
    </reaction>
</comment>
<comment type="similarity">
    <text evidence="8 9">Belongs to the peroxidase family. Peroxidase/catalase subfamily.</text>
</comment>
<evidence type="ECO:0000256" key="2">
    <source>
        <dbReference type="ARBA" id="ARBA00022617"/>
    </source>
</evidence>
<dbReference type="PROSITE" id="PS50873">
    <property type="entry name" value="PEROXIDASE_4"/>
    <property type="match status" value="1"/>
</dbReference>
<keyword evidence="5 8" id="KW-0408">Iron</keyword>
<dbReference type="InterPro" id="IPR019794">
    <property type="entry name" value="Peroxidases_AS"/>
</dbReference>
<evidence type="ECO:0000313" key="12">
    <source>
        <dbReference type="Proteomes" id="UP000198931"/>
    </source>
</evidence>
<dbReference type="InterPro" id="IPR019793">
    <property type="entry name" value="Peroxidases_heam-ligand_BS"/>
</dbReference>
<name>A0A1I3DUG3_9FLAO</name>
<evidence type="ECO:0000256" key="6">
    <source>
        <dbReference type="ARBA" id="ARBA00023324"/>
    </source>
</evidence>
<dbReference type="InterPro" id="IPR010255">
    <property type="entry name" value="Haem_peroxidase_sf"/>
</dbReference>
<evidence type="ECO:0000256" key="3">
    <source>
        <dbReference type="ARBA" id="ARBA00022723"/>
    </source>
</evidence>
<proteinExistence type="inferred from homology"/>
<dbReference type="PRINTS" id="PR00460">
    <property type="entry name" value="BPEROXIDASE"/>
</dbReference>
<dbReference type="GO" id="GO:0005829">
    <property type="term" value="C:cytosol"/>
    <property type="evidence" value="ECO:0007669"/>
    <property type="project" value="TreeGrafter"/>
</dbReference>
<comment type="function">
    <text evidence="8">Bifunctional enzyme with both catalase and broad-spectrum peroxidase activity.</text>
</comment>
<dbReference type="AlphaFoldDB" id="A0A1I3DUG3"/>
<keyword evidence="6 8" id="KW-0376">Hydrogen peroxide</keyword>
<evidence type="ECO:0000259" key="10">
    <source>
        <dbReference type="PROSITE" id="PS50873"/>
    </source>
</evidence>
<accession>A0A1I3DUG3</accession>
<dbReference type="GO" id="GO:0070301">
    <property type="term" value="P:cellular response to hydrogen peroxide"/>
    <property type="evidence" value="ECO:0007669"/>
    <property type="project" value="TreeGrafter"/>
</dbReference>
<feature type="domain" description="Plant heme peroxidase family profile" evidence="10">
    <location>
        <begin position="184"/>
        <end position="480"/>
    </location>
</feature>
<dbReference type="GO" id="GO:0042744">
    <property type="term" value="P:hydrogen peroxide catabolic process"/>
    <property type="evidence" value="ECO:0007669"/>
    <property type="project" value="UniProtKB-KW"/>
</dbReference>
<evidence type="ECO:0000313" key="11">
    <source>
        <dbReference type="EMBL" id="SFH90380.1"/>
    </source>
</evidence>
<dbReference type="PANTHER" id="PTHR30555:SF0">
    <property type="entry name" value="CATALASE-PEROXIDASE"/>
    <property type="match status" value="1"/>
</dbReference>
<reference evidence="11 12" key="1">
    <citation type="submission" date="2016-10" db="EMBL/GenBank/DDBJ databases">
        <authorList>
            <person name="de Groot N.N."/>
        </authorList>
    </citation>
    <scope>NUCLEOTIDE SEQUENCE [LARGE SCALE GENOMIC DNA]</scope>
    <source>
        <strain evidence="11 12">DSM 26000</strain>
    </source>
</reference>
<dbReference type="SUPFAM" id="SSF48113">
    <property type="entry name" value="Heme-dependent peroxidases"/>
    <property type="match status" value="2"/>
</dbReference>
<dbReference type="PROSITE" id="PS00436">
    <property type="entry name" value="PEROXIDASE_2"/>
    <property type="match status" value="1"/>
</dbReference>
<evidence type="ECO:0000256" key="5">
    <source>
        <dbReference type="ARBA" id="ARBA00023004"/>
    </source>
</evidence>
<dbReference type="CDD" id="cd08200">
    <property type="entry name" value="catalase_peroxidase_2"/>
    <property type="match status" value="1"/>
</dbReference>
<dbReference type="PROSITE" id="PS00435">
    <property type="entry name" value="PEROXIDASE_1"/>
    <property type="match status" value="1"/>
</dbReference>
<dbReference type="EMBL" id="FOQT01000001">
    <property type="protein sequence ID" value="SFH90380.1"/>
    <property type="molecule type" value="Genomic_DNA"/>
</dbReference>
<dbReference type="GO" id="GO:0046872">
    <property type="term" value="F:metal ion binding"/>
    <property type="evidence" value="ECO:0007669"/>
    <property type="project" value="UniProtKB-KW"/>
</dbReference>
<dbReference type="GO" id="GO:0020037">
    <property type="term" value="F:heme binding"/>
    <property type="evidence" value="ECO:0007669"/>
    <property type="project" value="InterPro"/>
</dbReference>
<dbReference type="PANTHER" id="PTHR30555">
    <property type="entry name" value="HYDROPEROXIDASE I, BIFUNCTIONAL CATALASE-PEROXIDASE"/>
    <property type="match status" value="1"/>
</dbReference>
<dbReference type="GO" id="GO:0004096">
    <property type="term" value="F:catalase activity"/>
    <property type="evidence" value="ECO:0007669"/>
    <property type="project" value="UniProtKB-UniRule"/>
</dbReference>
<dbReference type="InterPro" id="IPR000763">
    <property type="entry name" value="Catalase_peroxidase"/>
</dbReference>
<evidence type="ECO:0000256" key="4">
    <source>
        <dbReference type="ARBA" id="ARBA00023002"/>
    </source>
</evidence>
<evidence type="ECO:0000256" key="9">
    <source>
        <dbReference type="RuleBase" id="RU003451"/>
    </source>
</evidence>
<dbReference type="Proteomes" id="UP000198931">
    <property type="component" value="Unassembled WGS sequence"/>
</dbReference>
<comment type="PTM">
    <text evidence="8">Formation of the three residue Trp-Tyr-Met cross-link is important for the catalase, but not the peroxidase activity of the enzyme.</text>
</comment>
<protein>
    <recommendedName>
        <fullName evidence="8 9">Catalase-peroxidase</fullName>
        <shortName evidence="8">CP</shortName>
        <ecNumber evidence="8 9">1.11.1.21</ecNumber>
    </recommendedName>
    <alternativeName>
        <fullName evidence="8">Peroxidase/catalase</fullName>
    </alternativeName>
</protein>
<keyword evidence="1 8" id="KW-0575">Peroxidase</keyword>
<sequence>MIPGNFITLLIKKDYTDLLHNFYSQPNYFYFMNNIENPEDLAKCPFRGTRVGGAIGTSPQIDDWWPNRLQVELLHQEQPVANPLSGENYKEAFNKIDYENLKKDIKELLVNSQEWWPADYNNYGPQMIRMAWHSAGTYRIADGRGGASQGMQRFAPINSWWDNGNTDKSRRLIWPIKKKYGAALSWADLIILTGNCSLEIMGFPTFGYAGGRRDAWEPDRSTYWGPEFWEGKPYDQSLAGQERKGHPDEMVKANLRWIGGPKEKYHDLENPLAATHQALIYVNPEGPEGNGDPQDSARNIRESFKRMAMDDEETVALIAGGHAFGKSHGMVSADKIGAAPEAAPIHAQGLGWNNPVGSGNGINTMTNGIEGSWIPNPTKWDNDYLTNLLKFEWKKIESPVGAIQWTPTDPNAPKTPDAHLDGLLNNLMMMTSDIALKVDPDYKVICERFLNDFDYFTETFSKAWYKLKHRDMGPKDRYLGPEVAKEDLIWQDPIPKLNHDLIDSNDIVRLKSDILNSGLSISALVSAAWSAASIYRDTDKRGGANGARLALDPQNNWEINRPEELNNVLETLKNIQNDFQNGENSNKKVSLADLIVLGGCAAVEKAANNAGVEIEVPFTSGRMDTTQELTDAESFDWLKPVSDGFKNYHNDKVGYRVPPERIFLDRAQLLTLTAPEWTVLVGGLRVLDQNYDHSKHGMFTENTEHLSNDFFKVLTSMDYVWVPQSSDEILFNLNDRKSGATKYTATRCDLIFGSNAQLRNIAEVYAADDGQKRFVKDFVSVWDKVMMLDRYDVKDE</sequence>
<dbReference type="Gene3D" id="1.10.520.10">
    <property type="match status" value="2"/>
</dbReference>
<keyword evidence="3 8" id="KW-0479">Metal-binding</keyword>
<dbReference type="InterPro" id="IPR002016">
    <property type="entry name" value="Haem_peroxidase"/>
</dbReference>
<keyword evidence="4 8" id="KW-0560">Oxidoreductase</keyword>
<dbReference type="Pfam" id="PF00141">
    <property type="entry name" value="peroxidase"/>
    <property type="match status" value="2"/>
</dbReference>
<keyword evidence="2 8" id="KW-0349">Heme</keyword>
<comment type="subunit">
    <text evidence="8">Homodimer or homotetramer.</text>
</comment>
<dbReference type="HAMAP" id="MF_01961">
    <property type="entry name" value="Catal_peroxid"/>
    <property type="match status" value="1"/>
</dbReference>
<keyword evidence="12" id="KW-1185">Reference proteome</keyword>
<organism evidence="11 12">
    <name type="scientific">Halpernia frigidisoli</name>
    <dbReference type="NCBI Taxonomy" id="1125876"/>
    <lineage>
        <taxon>Bacteria</taxon>
        <taxon>Pseudomonadati</taxon>
        <taxon>Bacteroidota</taxon>
        <taxon>Flavobacteriia</taxon>
        <taxon>Flavobacteriales</taxon>
        <taxon>Weeksellaceae</taxon>
        <taxon>Chryseobacterium group</taxon>
        <taxon>Halpernia</taxon>
    </lineage>
</organism>
<feature type="cross-link" description="Tryptophyl-tyrosyl-methioninium (Tyr-Met) (with Trp-132)" evidence="8">
    <location>
        <begin position="281"/>
        <end position="307"/>
    </location>
</feature>